<name>A0ABS8VJL6_DATST</name>
<dbReference type="Proteomes" id="UP000823775">
    <property type="component" value="Unassembled WGS sequence"/>
</dbReference>
<protein>
    <submittedName>
        <fullName evidence="2">Uncharacterized protein</fullName>
    </submittedName>
</protein>
<comment type="caution">
    <text evidence="2">The sequence shown here is derived from an EMBL/GenBank/DDBJ whole genome shotgun (WGS) entry which is preliminary data.</text>
</comment>
<evidence type="ECO:0000256" key="1">
    <source>
        <dbReference type="SAM" id="MobiDB-lite"/>
    </source>
</evidence>
<feature type="compositionally biased region" description="Basic and acidic residues" evidence="1">
    <location>
        <begin position="20"/>
        <end position="47"/>
    </location>
</feature>
<sequence length="135" mass="15341">MRRSSKRNMYARFHQASNSDHLRTSSSGHEDHCWKKVKPSLDDPRDTNLHAVEISNKNGSSSRILTVIKEPKNVNILEISHQKVEKSKSLLKAKEHNLVLGGKSEKSIELYAAHQSLKQAKKKVKELKGLQSYRG</sequence>
<proteinExistence type="predicted"/>
<dbReference type="EMBL" id="JACEIK010005031">
    <property type="protein sequence ID" value="MCE0480555.1"/>
    <property type="molecule type" value="Genomic_DNA"/>
</dbReference>
<feature type="region of interest" description="Disordered" evidence="1">
    <location>
        <begin position="16"/>
        <end position="47"/>
    </location>
</feature>
<organism evidence="2 3">
    <name type="scientific">Datura stramonium</name>
    <name type="common">Jimsonweed</name>
    <name type="synonym">Common thornapple</name>
    <dbReference type="NCBI Taxonomy" id="4076"/>
    <lineage>
        <taxon>Eukaryota</taxon>
        <taxon>Viridiplantae</taxon>
        <taxon>Streptophyta</taxon>
        <taxon>Embryophyta</taxon>
        <taxon>Tracheophyta</taxon>
        <taxon>Spermatophyta</taxon>
        <taxon>Magnoliopsida</taxon>
        <taxon>eudicotyledons</taxon>
        <taxon>Gunneridae</taxon>
        <taxon>Pentapetalae</taxon>
        <taxon>asterids</taxon>
        <taxon>lamiids</taxon>
        <taxon>Solanales</taxon>
        <taxon>Solanaceae</taxon>
        <taxon>Solanoideae</taxon>
        <taxon>Datureae</taxon>
        <taxon>Datura</taxon>
    </lineage>
</organism>
<gene>
    <name evidence="2" type="ORF">HAX54_037522</name>
</gene>
<keyword evidence="3" id="KW-1185">Reference proteome</keyword>
<reference evidence="2 3" key="1">
    <citation type="journal article" date="2021" name="BMC Genomics">
        <title>Datura genome reveals duplications of psychoactive alkaloid biosynthetic genes and high mutation rate following tissue culture.</title>
        <authorList>
            <person name="Rajewski A."/>
            <person name="Carter-House D."/>
            <person name="Stajich J."/>
            <person name="Litt A."/>
        </authorList>
    </citation>
    <scope>NUCLEOTIDE SEQUENCE [LARGE SCALE GENOMIC DNA]</scope>
    <source>
        <strain evidence="2">AR-01</strain>
    </source>
</reference>
<evidence type="ECO:0000313" key="3">
    <source>
        <dbReference type="Proteomes" id="UP000823775"/>
    </source>
</evidence>
<evidence type="ECO:0000313" key="2">
    <source>
        <dbReference type="EMBL" id="MCE0480555.1"/>
    </source>
</evidence>
<accession>A0ABS8VJL6</accession>